<feature type="non-terminal residue" evidence="4">
    <location>
        <position position="1"/>
    </location>
</feature>
<proteinExistence type="evidence at transcript level"/>
<feature type="compositionally biased region" description="Low complexity" evidence="2">
    <location>
        <begin position="148"/>
        <end position="157"/>
    </location>
</feature>
<dbReference type="InterPro" id="IPR014720">
    <property type="entry name" value="dsRBD_dom"/>
</dbReference>
<evidence type="ECO:0000313" key="4">
    <source>
        <dbReference type="EMBL" id="CDG68383.1"/>
    </source>
</evidence>
<sequence>MPDLQKIVYFSDGAAAQYKNCKNLKYLCMHKTDFGIEAEWNFFATSHGKSPCDGIGGTVKRLMARACLQATLQHQILMPHQMYDWATSNTNATSDVRFASVQTVPGTQSHHWFVVVSENKLKIFRLSCDDLGTIVNVSPEPDLEESQSSESSEHNSTIEADKKLLTHCKFEQVANEEVNHLGHKRKLETDESCKEKAAKLQCFEDEIDLLLNSKPNKLFPSNNFETQLPSFSLKNNNIANNSTTDTESKLDSNKFCKAQKLNTINTRIAQSNCLENSFTSLDCALNSNLKVNNFSLVNLHNYTESSLALPKSDPCSIILEKASNNKFVDSQMLHDYLSGIFSFEESDKDYIFGLPIYTDADFDEQAALTTDNQRKKKQAVPVIKNPLQKLYEYCQLHFKKTIAFNKLDECFSGLFYVEVLVGFLRYGVGQGDNKKNAKYAAAQATLEIMDPKSYPIEAQEKYFEIFDKLSVEDPTIFEKTKSLMSSYSLIYPYEMMVSILTRQYGLLDFNESEIDTRFASDIDGGFSCTLTVKSYKVTAAHQDRKIAKNLAAQYILKKLHPELICWGSIMRLHKSVQLALLQTTLKDEKEKTLKNESQSERIINILHEEMRKIGK</sequence>
<organism evidence="4">
    <name type="scientific">Hydra vulgaris</name>
    <name type="common">Hydra</name>
    <name type="synonym">Hydra attenuata</name>
    <dbReference type="NCBI Taxonomy" id="6087"/>
    <lineage>
        <taxon>Eukaryota</taxon>
        <taxon>Metazoa</taxon>
        <taxon>Cnidaria</taxon>
        <taxon>Hydrozoa</taxon>
        <taxon>Hydroidolina</taxon>
        <taxon>Anthoathecata</taxon>
        <taxon>Aplanulata</taxon>
        <taxon>Hydridae</taxon>
        <taxon>Hydra</taxon>
    </lineage>
</organism>
<dbReference type="GO" id="GO:0003723">
    <property type="term" value="F:RNA binding"/>
    <property type="evidence" value="ECO:0007669"/>
    <property type="project" value="UniProtKB-UniRule"/>
</dbReference>
<evidence type="ECO:0000259" key="3">
    <source>
        <dbReference type="PROSITE" id="PS50137"/>
    </source>
</evidence>
<accession>T2M7V9</accession>
<dbReference type="PROSITE" id="PS50137">
    <property type="entry name" value="DS_RBD"/>
    <property type="match status" value="1"/>
</dbReference>
<dbReference type="SMART" id="SM00358">
    <property type="entry name" value="DSRM"/>
    <property type="match status" value="1"/>
</dbReference>
<name>T2M7V9_HYDVU</name>
<dbReference type="PANTHER" id="PTHR46601:SF1">
    <property type="entry name" value="ADF-H DOMAIN-CONTAINING PROTEIN"/>
    <property type="match status" value="1"/>
</dbReference>
<protein>
    <submittedName>
        <fullName evidence="4">Microprocessor complex subunit DGCR8</fullName>
    </submittedName>
</protein>
<dbReference type="PANTHER" id="PTHR46601">
    <property type="entry name" value="ULP_PROTEASE DOMAIN-CONTAINING PROTEIN"/>
    <property type="match status" value="1"/>
</dbReference>
<dbReference type="Gene3D" id="3.30.160.20">
    <property type="match status" value="2"/>
</dbReference>
<dbReference type="SUPFAM" id="SSF54768">
    <property type="entry name" value="dsRNA-binding domain-like"/>
    <property type="match status" value="2"/>
</dbReference>
<gene>
    <name evidence="4" type="primary">DGCR8</name>
</gene>
<keyword evidence="1" id="KW-0694">RNA-binding</keyword>
<feature type="region of interest" description="Disordered" evidence="2">
    <location>
        <begin position="138"/>
        <end position="157"/>
    </location>
</feature>
<dbReference type="EMBL" id="HAAD01002151">
    <property type="protein sequence ID" value="CDG68383.1"/>
    <property type="molecule type" value="mRNA"/>
</dbReference>
<dbReference type="Pfam" id="PF00035">
    <property type="entry name" value="dsrm"/>
    <property type="match status" value="1"/>
</dbReference>
<dbReference type="OrthoDB" id="112668at2759"/>
<dbReference type="AlphaFoldDB" id="T2M7V9"/>
<reference evidence="4" key="1">
    <citation type="journal article" date="2013" name="Genome Biol. Evol.">
        <title>Punctuated emergences of genetic and phenotypic innovations in eumetazoan, bilaterian, euteleostome, and hominidae ancestors.</title>
        <authorList>
            <person name="Wenger Y."/>
            <person name="Galliot B."/>
        </authorList>
    </citation>
    <scope>NUCLEOTIDE SEQUENCE</scope>
    <source>
        <tissue evidence="4">Whole animals</tissue>
    </source>
</reference>
<evidence type="ECO:0000256" key="1">
    <source>
        <dbReference type="PROSITE-ProRule" id="PRU00266"/>
    </source>
</evidence>
<evidence type="ECO:0000256" key="2">
    <source>
        <dbReference type="SAM" id="MobiDB-lite"/>
    </source>
</evidence>
<feature type="domain" description="DRBM" evidence="3">
    <location>
        <begin position="385"/>
        <end position="451"/>
    </location>
</feature>